<dbReference type="EMBL" id="JAIWYP010000011">
    <property type="protein sequence ID" value="KAH3736098.1"/>
    <property type="molecule type" value="Genomic_DNA"/>
</dbReference>
<keyword evidence="2" id="KW-1185">Reference proteome</keyword>
<accession>A0A9D4D2F5</accession>
<proteinExistence type="predicted"/>
<gene>
    <name evidence="1" type="ORF">DPMN_042659</name>
</gene>
<reference evidence="1" key="2">
    <citation type="submission" date="2020-11" db="EMBL/GenBank/DDBJ databases">
        <authorList>
            <person name="McCartney M.A."/>
            <person name="Auch B."/>
            <person name="Kono T."/>
            <person name="Mallez S."/>
            <person name="Becker A."/>
            <person name="Gohl D.M."/>
            <person name="Silverstein K.A.T."/>
            <person name="Koren S."/>
            <person name="Bechman K.B."/>
            <person name="Herman A."/>
            <person name="Abrahante J.E."/>
            <person name="Garbe J."/>
        </authorList>
    </citation>
    <scope>NUCLEOTIDE SEQUENCE</scope>
    <source>
        <strain evidence="1">Duluth1</strain>
        <tissue evidence="1">Whole animal</tissue>
    </source>
</reference>
<evidence type="ECO:0000313" key="1">
    <source>
        <dbReference type="EMBL" id="KAH3736098.1"/>
    </source>
</evidence>
<protein>
    <recommendedName>
        <fullName evidence="3">MULE transposase domain-containing protein</fullName>
    </recommendedName>
</protein>
<dbReference type="Proteomes" id="UP000828390">
    <property type="component" value="Unassembled WGS sequence"/>
</dbReference>
<evidence type="ECO:0008006" key="3">
    <source>
        <dbReference type="Google" id="ProtNLM"/>
    </source>
</evidence>
<comment type="caution">
    <text evidence="1">The sequence shown here is derived from an EMBL/GenBank/DDBJ whole genome shotgun (WGS) entry which is preliminary data.</text>
</comment>
<sequence length="166" mass="19383">MIIYISASWGAVREVFPGTQITGCVFHWSQSVYHRANTEPLRNLVEYIDTQWIRSNVFPVQSWCVFKHRVRTNNDVEGWHTGLNGDCGNPALTFYRLVPALRKQAQDAQLDIEQLLLHGIGRRQRKVYRAMDTKIWSTWNDYSEQQISSSELLKVISRMYGTVEYQ</sequence>
<reference evidence="1" key="1">
    <citation type="journal article" date="2019" name="bioRxiv">
        <title>The Genome of the Zebra Mussel, Dreissena polymorpha: A Resource for Invasive Species Research.</title>
        <authorList>
            <person name="McCartney M.A."/>
            <person name="Auch B."/>
            <person name="Kono T."/>
            <person name="Mallez S."/>
            <person name="Zhang Y."/>
            <person name="Obille A."/>
            <person name="Becker A."/>
            <person name="Abrahante J.E."/>
            <person name="Garbe J."/>
            <person name="Badalamenti J.P."/>
            <person name="Herman A."/>
            <person name="Mangelson H."/>
            <person name="Liachko I."/>
            <person name="Sullivan S."/>
            <person name="Sone E.D."/>
            <person name="Koren S."/>
            <person name="Silverstein K.A.T."/>
            <person name="Beckman K.B."/>
            <person name="Gohl D.M."/>
        </authorList>
    </citation>
    <scope>NUCLEOTIDE SEQUENCE</scope>
    <source>
        <strain evidence="1">Duluth1</strain>
        <tissue evidence="1">Whole animal</tissue>
    </source>
</reference>
<name>A0A9D4D2F5_DREPO</name>
<dbReference type="AlphaFoldDB" id="A0A9D4D2F5"/>
<evidence type="ECO:0000313" key="2">
    <source>
        <dbReference type="Proteomes" id="UP000828390"/>
    </source>
</evidence>
<organism evidence="1 2">
    <name type="scientific">Dreissena polymorpha</name>
    <name type="common">Zebra mussel</name>
    <name type="synonym">Mytilus polymorpha</name>
    <dbReference type="NCBI Taxonomy" id="45954"/>
    <lineage>
        <taxon>Eukaryota</taxon>
        <taxon>Metazoa</taxon>
        <taxon>Spiralia</taxon>
        <taxon>Lophotrochozoa</taxon>
        <taxon>Mollusca</taxon>
        <taxon>Bivalvia</taxon>
        <taxon>Autobranchia</taxon>
        <taxon>Heteroconchia</taxon>
        <taxon>Euheterodonta</taxon>
        <taxon>Imparidentia</taxon>
        <taxon>Neoheterodontei</taxon>
        <taxon>Myida</taxon>
        <taxon>Dreissenoidea</taxon>
        <taxon>Dreissenidae</taxon>
        <taxon>Dreissena</taxon>
    </lineage>
</organism>